<dbReference type="PROSITE" id="PS51782">
    <property type="entry name" value="LYSM"/>
    <property type="match status" value="1"/>
</dbReference>
<protein>
    <submittedName>
        <fullName evidence="3">LysM peptidoglycan-binding domain-containing protein</fullName>
    </submittedName>
</protein>
<keyword evidence="4" id="KW-1185">Reference proteome</keyword>
<dbReference type="Gene3D" id="3.10.350.10">
    <property type="entry name" value="LysM domain"/>
    <property type="match status" value="1"/>
</dbReference>
<dbReference type="InterPro" id="IPR052196">
    <property type="entry name" value="Bact_Kbp"/>
</dbReference>
<dbReference type="PANTHER" id="PTHR34700:SF4">
    <property type="entry name" value="PHAGE-LIKE ELEMENT PBSX PROTEIN XKDP"/>
    <property type="match status" value="1"/>
</dbReference>
<reference evidence="4" key="1">
    <citation type="journal article" date="2019" name="Int. J. Syst. Evol. Microbiol.">
        <title>The Global Catalogue of Microorganisms (GCM) 10K type strain sequencing project: providing services to taxonomists for standard genome sequencing and annotation.</title>
        <authorList>
            <consortium name="The Broad Institute Genomics Platform"/>
            <consortium name="The Broad Institute Genome Sequencing Center for Infectious Disease"/>
            <person name="Wu L."/>
            <person name="Ma J."/>
        </authorList>
    </citation>
    <scope>NUCLEOTIDE SEQUENCE [LARGE SCALE GENOMIC DNA]</scope>
    <source>
        <strain evidence="4">CGMCC 4.7393</strain>
    </source>
</reference>
<feature type="domain" description="LysM" evidence="2">
    <location>
        <begin position="64"/>
        <end position="113"/>
    </location>
</feature>
<dbReference type="Proteomes" id="UP001596405">
    <property type="component" value="Unassembled WGS sequence"/>
</dbReference>
<evidence type="ECO:0000313" key="4">
    <source>
        <dbReference type="Proteomes" id="UP001596405"/>
    </source>
</evidence>
<dbReference type="SMART" id="SM00257">
    <property type="entry name" value="LysM"/>
    <property type="match status" value="1"/>
</dbReference>
<dbReference type="Pfam" id="PF01476">
    <property type="entry name" value="LysM"/>
    <property type="match status" value="1"/>
</dbReference>
<dbReference type="SUPFAM" id="SSF54106">
    <property type="entry name" value="LysM domain"/>
    <property type="match status" value="1"/>
</dbReference>
<dbReference type="InterPro" id="IPR018392">
    <property type="entry name" value="LysM"/>
</dbReference>
<sequence>MNKDNGLKQRQTLKPYETMGLFDFLKKGEEKPVQQPAAKPTAHTTTAPAAQAAPAAPAAPAAHDTYTIKSGDSLSKIAKNFYGDAQQWHKIHEANKDQIKDPNLIHPGQQIIIPRG</sequence>
<dbReference type="PANTHER" id="PTHR34700">
    <property type="entry name" value="POTASSIUM BINDING PROTEIN KBP"/>
    <property type="match status" value="1"/>
</dbReference>
<dbReference type="RefSeq" id="WP_239693362.1">
    <property type="nucleotide sequence ID" value="NZ_JBHSYQ010000003.1"/>
</dbReference>
<dbReference type="EMBL" id="JBHSYQ010000003">
    <property type="protein sequence ID" value="MFC6997607.1"/>
    <property type="molecule type" value="Genomic_DNA"/>
</dbReference>
<evidence type="ECO:0000259" key="2">
    <source>
        <dbReference type="PROSITE" id="PS51782"/>
    </source>
</evidence>
<dbReference type="CDD" id="cd00118">
    <property type="entry name" value="LysM"/>
    <property type="match status" value="1"/>
</dbReference>
<evidence type="ECO:0000256" key="1">
    <source>
        <dbReference type="SAM" id="MobiDB-lite"/>
    </source>
</evidence>
<feature type="compositionally biased region" description="Low complexity" evidence="1">
    <location>
        <begin position="36"/>
        <end position="58"/>
    </location>
</feature>
<proteinExistence type="predicted"/>
<evidence type="ECO:0000313" key="3">
    <source>
        <dbReference type="EMBL" id="MFC6997607.1"/>
    </source>
</evidence>
<gene>
    <name evidence="3" type="ORF">ACFQHR_08220</name>
</gene>
<name>A0ABW2DI91_9BACT</name>
<dbReference type="InterPro" id="IPR036779">
    <property type="entry name" value="LysM_dom_sf"/>
</dbReference>
<feature type="region of interest" description="Disordered" evidence="1">
    <location>
        <begin position="27"/>
        <end position="58"/>
    </location>
</feature>
<organism evidence="3 4">
    <name type="scientific">Rufibacter roseus</name>
    <dbReference type="NCBI Taxonomy" id="1567108"/>
    <lineage>
        <taxon>Bacteria</taxon>
        <taxon>Pseudomonadati</taxon>
        <taxon>Bacteroidota</taxon>
        <taxon>Cytophagia</taxon>
        <taxon>Cytophagales</taxon>
        <taxon>Hymenobacteraceae</taxon>
        <taxon>Rufibacter</taxon>
    </lineage>
</organism>
<comment type="caution">
    <text evidence="3">The sequence shown here is derived from an EMBL/GenBank/DDBJ whole genome shotgun (WGS) entry which is preliminary data.</text>
</comment>
<accession>A0ABW2DI91</accession>